<dbReference type="EMBL" id="CASHSV030000615">
    <property type="protein sequence ID" value="CAJ2669438.1"/>
    <property type="molecule type" value="Genomic_DNA"/>
</dbReference>
<organism evidence="1 2">
    <name type="scientific">Trifolium pratense</name>
    <name type="common">Red clover</name>
    <dbReference type="NCBI Taxonomy" id="57577"/>
    <lineage>
        <taxon>Eukaryota</taxon>
        <taxon>Viridiplantae</taxon>
        <taxon>Streptophyta</taxon>
        <taxon>Embryophyta</taxon>
        <taxon>Tracheophyta</taxon>
        <taxon>Spermatophyta</taxon>
        <taxon>Magnoliopsida</taxon>
        <taxon>eudicotyledons</taxon>
        <taxon>Gunneridae</taxon>
        <taxon>Pentapetalae</taxon>
        <taxon>rosids</taxon>
        <taxon>fabids</taxon>
        <taxon>Fabales</taxon>
        <taxon>Fabaceae</taxon>
        <taxon>Papilionoideae</taxon>
        <taxon>50 kb inversion clade</taxon>
        <taxon>NPAAA clade</taxon>
        <taxon>Hologalegina</taxon>
        <taxon>IRL clade</taxon>
        <taxon>Trifolieae</taxon>
        <taxon>Trifolium</taxon>
    </lineage>
</organism>
<evidence type="ECO:0000313" key="2">
    <source>
        <dbReference type="Proteomes" id="UP001177021"/>
    </source>
</evidence>
<comment type="caution">
    <text evidence="1">The sequence shown here is derived from an EMBL/GenBank/DDBJ whole genome shotgun (WGS) entry which is preliminary data.</text>
</comment>
<gene>
    <name evidence="1" type="ORF">MILVUS5_LOCUS33643</name>
</gene>
<evidence type="ECO:0000313" key="1">
    <source>
        <dbReference type="EMBL" id="CAJ2669438.1"/>
    </source>
</evidence>
<accession>A0ACB0LM55</accession>
<protein>
    <submittedName>
        <fullName evidence="1">Uncharacterized protein</fullName>
    </submittedName>
</protein>
<sequence>MAIDHTRITIRAFKESDIEDVLLWLGDNRVLQNTRMEACNSKEEALDFIKTKCIYPLQQSICLDDHSIGIIYVLPYDNDQKHKADLGYAIGFNYWGQGIVTKALRIHLCKVFQEFPYLHRLQAHTLVENKASQRVLEKVGFIREGLLRKVFLHKGNIEDFYIFSFLSSDEILHAV</sequence>
<proteinExistence type="predicted"/>
<dbReference type="Proteomes" id="UP001177021">
    <property type="component" value="Unassembled WGS sequence"/>
</dbReference>
<name>A0ACB0LM55_TRIPR</name>
<keyword evidence="2" id="KW-1185">Reference proteome</keyword>
<reference evidence="1" key="1">
    <citation type="submission" date="2023-10" db="EMBL/GenBank/DDBJ databases">
        <authorList>
            <person name="Rodriguez Cubillos JULIANA M."/>
            <person name="De Vega J."/>
        </authorList>
    </citation>
    <scope>NUCLEOTIDE SEQUENCE</scope>
</reference>